<comment type="subcellular location">
    <subcellularLocation>
        <location evidence="1">Nucleus</location>
    </subcellularLocation>
</comment>
<name>A0A2P6SAM0_ROSCH</name>
<feature type="compositionally biased region" description="Polar residues" evidence="7">
    <location>
        <begin position="454"/>
        <end position="471"/>
    </location>
</feature>
<feature type="region of interest" description="Disordered" evidence="7">
    <location>
        <begin position="444"/>
        <end position="489"/>
    </location>
</feature>
<dbReference type="PROSITE" id="PS51879">
    <property type="entry name" value="RST"/>
    <property type="match status" value="1"/>
</dbReference>
<feature type="region of interest" description="Disordered" evidence="7">
    <location>
        <begin position="263"/>
        <end position="291"/>
    </location>
</feature>
<feature type="domain" description="RST" evidence="8">
    <location>
        <begin position="169"/>
        <end position="240"/>
    </location>
</feature>
<feature type="compositionally biased region" description="Polar residues" evidence="7">
    <location>
        <begin position="496"/>
        <end position="509"/>
    </location>
</feature>
<organism evidence="9 10">
    <name type="scientific">Rosa chinensis</name>
    <name type="common">China rose</name>
    <dbReference type="NCBI Taxonomy" id="74649"/>
    <lineage>
        <taxon>Eukaryota</taxon>
        <taxon>Viridiplantae</taxon>
        <taxon>Streptophyta</taxon>
        <taxon>Embryophyta</taxon>
        <taxon>Tracheophyta</taxon>
        <taxon>Spermatophyta</taxon>
        <taxon>Magnoliopsida</taxon>
        <taxon>eudicotyledons</taxon>
        <taxon>Gunneridae</taxon>
        <taxon>Pentapetalae</taxon>
        <taxon>rosids</taxon>
        <taxon>fabids</taxon>
        <taxon>Rosales</taxon>
        <taxon>Rosaceae</taxon>
        <taxon>Rosoideae</taxon>
        <taxon>Rosoideae incertae sedis</taxon>
        <taxon>Rosa</taxon>
    </lineage>
</organism>
<feature type="region of interest" description="Disordered" evidence="7">
    <location>
        <begin position="549"/>
        <end position="569"/>
    </location>
</feature>
<evidence type="ECO:0000256" key="6">
    <source>
        <dbReference type="ARBA" id="ARBA00058775"/>
    </source>
</evidence>
<gene>
    <name evidence="9" type="ORF">RchiOBHm_Chr1g0327781</name>
</gene>
<dbReference type="GO" id="GO:0016251">
    <property type="term" value="F:RNA polymerase II general transcription initiation factor activity"/>
    <property type="evidence" value="ECO:0007669"/>
    <property type="project" value="TreeGrafter"/>
</dbReference>
<evidence type="ECO:0000313" key="9">
    <source>
        <dbReference type="EMBL" id="PRQ55727.1"/>
    </source>
</evidence>
<dbReference type="STRING" id="74649.A0A2P6SAM0"/>
<dbReference type="OMA" id="PINPAPC"/>
<keyword evidence="5" id="KW-0539">Nucleus</keyword>
<evidence type="ECO:0000256" key="3">
    <source>
        <dbReference type="ARBA" id="ARBA00023015"/>
    </source>
</evidence>
<evidence type="ECO:0000259" key="8">
    <source>
        <dbReference type="PROSITE" id="PS51879"/>
    </source>
</evidence>
<proteinExistence type="inferred from homology"/>
<dbReference type="Gene3D" id="1.10.20.10">
    <property type="entry name" value="Histone, subunit A"/>
    <property type="match status" value="1"/>
</dbReference>
<evidence type="ECO:0000256" key="1">
    <source>
        <dbReference type="ARBA" id="ARBA00004123"/>
    </source>
</evidence>
<dbReference type="InterPro" id="IPR045144">
    <property type="entry name" value="TAF4"/>
</dbReference>
<evidence type="ECO:0000313" key="10">
    <source>
        <dbReference type="Proteomes" id="UP000238479"/>
    </source>
</evidence>
<dbReference type="GO" id="GO:0003677">
    <property type="term" value="F:DNA binding"/>
    <property type="evidence" value="ECO:0007669"/>
    <property type="project" value="TreeGrafter"/>
</dbReference>
<dbReference type="InterPro" id="IPR022003">
    <property type="entry name" value="RST"/>
</dbReference>
<evidence type="ECO:0000256" key="4">
    <source>
        <dbReference type="ARBA" id="ARBA00023163"/>
    </source>
</evidence>
<dbReference type="Proteomes" id="UP000238479">
    <property type="component" value="Chromosome 1"/>
</dbReference>
<keyword evidence="4" id="KW-0804">Transcription</keyword>
<dbReference type="CDD" id="cd08045">
    <property type="entry name" value="HFD_TAF4"/>
    <property type="match status" value="1"/>
</dbReference>
<dbReference type="InterPro" id="IPR009072">
    <property type="entry name" value="Histone-fold"/>
</dbReference>
<sequence length="895" mass="98743">MYSRADVEAFQAAMNKDIEGNVSTSQLSDSHTAVSSQRSNRTSIQPLQQFHAASQDGCAASRIRHNQKILHQQGLHSFGLEPKSQQFIADYRQQNYDTSEELNQFPLLQEGDLQKGQGEQNTSQIFETIVMSIPQKNPISTQQDITSNPESEFQYLKLPKIGSQKEMITEQSNTPIPSDILLPCLLSRVDRNRGLQLTTLYGKLQKKELSGTDFFRQIRRVVGEQMLRSTVMEIQLQMKSLQPAPERQLSPLAQLPPRMFSISAGSTQLTDPPSFSQYQRGANPATDLSDISSSAVQVQVDSSHSVVENSAKNLMDTGNRSDSHGMQLSQMSSSCTRAAYPKRKCSSASTQVLNEKRQQQLHYPQSSVAMYANTSGQSGGEAQEMNIIGVSKLVMQNSVLEPNRLQGGSHFHFTNNSTLPQNPVAWQSSNRGQNFGLLSSMAYVDRGPDDRASDQQQKPPLNSQGLPSVSAPQVEPENVSPGISTNESFEKHSLKSTSIVPSSAATTVPTKPVSPPITTQVGANFTLGPHIHSRISLAGVDSGTPPGNAFIGKKKPRKAVGSSSQPTSKKQKVSGAFLYQSIEQENDVIAVSCINLREEEEQLLSGPQEDSRASEASGQAVQEEEDERMILQKIPLMKKLTEIVVRCGLKNIRNDVERCLSLCVEERMRGLINNLIGLSKQRVDAQKPRCHTITTSNVQLQIMNLNLAARKEWQVEEQAVQKLSEPDVNNGVNHSKDKDQGCSKLFKANKEEDDKMSTTAANVAALAAVGGDDMLSKWKLIAERARKKREGGFNAPSVSQDVNHKPTTAGRIMMYNQVAEKMRDGAGTIRNFGENQVVMPQTRVVRSISVKDVIAVLEREPWMSKSPLTYLLYERNRSDITVEDSKLLNTVPIIS</sequence>
<dbReference type="PANTHER" id="PTHR15138:SF14">
    <property type="entry name" value="TRANSCRIPTION INITIATION FACTOR TFIID SUBUNIT 4"/>
    <property type="match status" value="1"/>
</dbReference>
<evidence type="ECO:0000256" key="5">
    <source>
        <dbReference type="ARBA" id="ARBA00023242"/>
    </source>
</evidence>
<evidence type="ECO:0000256" key="2">
    <source>
        <dbReference type="ARBA" id="ARBA00006178"/>
    </source>
</evidence>
<dbReference type="AlphaFoldDB" id="A0A2P6SAM0"/>
<keyword evidence="3" id="KW-0805">Transcription regulation</keyword>
<dbReference type="FunFam" id="1.10.20.10:FF:000015">
    <property type="entry name" value="Transcription initiation factor TFIID subunit 4B"/>
    <property type="match status" value="1"/>
</dbReference>
<protein>
    <submittedName>
        <fullName evidence="9">Putative transcription factor Hap3/NF-YB family</fullName>
    </submittedName>
</protein>
<dbReference type="EMBL" id="PDCK01000039">
    <property type="protein sequence ID" value="PRQ55727.1"/>
    <property type="molecule type" value="Genomic_DNA"/>
</dbReference>
<reference evidence="9 10" key="1">
    <citation type="journal article" date="2018" name="Nat. Genet.">
        <title>The Rosa genome provides new insights in the design of modern roses.</title>
        <authorList>
            <person name="Bendahmane M."/>
        </authorList>
    </citation>
    <scope>NUCLEOTIDE SEQUENCE [LARGE SCALE GENOMIC DNA]</scope>
    <source>
        <strain evidence="10">cv. Old Blush</strain>
    </source>
</reference>
<dbReference type="PANTHER" id="PTHR15138">
    <property type="entry name" value="TRANSCRIPTION INITIATION FACTOR TFIID SUBUNIT 4"/>
    <property type="match status" value="1"/>
</dbReference>
<accession>A0A2P6SAM0</accession>
<comment type="caution">
    <text evidence="9">The sequence shown here is derived from an EMBL/GenBank/DDBJ whole genome shotgun (WGS) entry which is preliminary data.</text>
</comment>
<dbReference type="GO" id="GO:0046982">
    <property type="term" value="F:protein heterodimerization activity"/>
    <property type="evidence" value="ECO:0007669"/>
    <property type="project" value="InterPro"/>
</dbReference>
<feature type="region of interest" description="Disordered" evidence="7">
    <location>
        <begin position="496"/>
        <end position="515"/>
    </location>
</feature>
<dbReference type="GO" id="GO:0005669">
    <property type="term" value="C:transcription factor TFIID complex"/>
    <property type="evidence" value="ECO:0007669"/>
    <property type="project" value="InterPro"/>
</dbReference>
<dbReference type="Pfam" id="PF12174">
    <property type="entry name" value="RST"/>
    <property type="match status" value="1"/>
</dbReference>
<dbReference type="InterPro" id="IPR007900">
    <property type="entry name" value="TAF4_C"/>
</dbReference>
<evidence type="ECO:0000256" key="7">
    <source>
        <dbReference type="SAM" id="MobiDB-lite"/>
    </source>
</evidence>
<dbReference type="GO" id="GO:0006367">
    <property type="term" value="P:transcription initiation at RNA polymerase II promoter"/>
    <property type="evidence" value="ECO:0007669"/>
    <property type="project" value="TreeGrafter"/>
</dbReference>
<comment type="function">
    <text evidence="6">TAFs are components of the transcription factor IID (TFIID) complex that is essential for mediating regulation of RNA polymerase transcription.</text>
</comment>
<feature type="compositionally biased region" description="Polar residues" evidence="7">
    <location>
        <begin position="263"/>
        <end position="280"/>
    </location>
</feature>
<dbReference type="Pfam" id="PF05236">
    <property type="entry name" value="TAF4"/>
    <property type="match status" value="1"/>
</dbReference>
<dbReference type="Gramene" id="PRQ55727">
    <property type="protein sequence ID" value="PRQ55727"/>
    <property type="gene ID" value="RchiOBHm_Chr1g0327781"/>
</dbReference>
<keyword evidence="10" id="KW-1185">Reference proteome</keyword>
<comment type="similarity">
    <text evidence="2">Belongs to the TAF4 family.</text>
</comment>
<feature type="region of interest" description="Disordered" evidence="7">
    <location>
        <begin position="601"/>
        <end position="624"/>
    </location>
</feature>
<feature type="region of interest" description="Disordered" evidence="7">
    <location>
        <begin position="21"/>
        <end position="43"/>
    </location>
</feature>